<keyword evidence="3" id="KW-1185">Reference proteome</keyword>
<dbReference type="OrthoDB" id="4034134at2759"/>
<dbReference type="PANTHER" id="PTHR41807:SF1">
    <property type="entry name" value="GLUTATHIONE TRANSFERASE 3"/>
    <property type="match status" value="1"/>
</dbReference>
<dbReference type="PANTHER" id="PTHR41807">
    <property type="entry name" value="GLUTATHIONE TRANSFERASE 3"/>
    <property type="match status" value="1"/>
</dbReference>
<dbReference type="InParanoid" id="A0A1J7I826"/>
<keyword evidence="1" id="KW-0472">Membrane</keyword>
<dbReference type="AlphaFoldDB" id="A0A1J7I826"/>
<evidence type="ECO:0000256" key="1">
    <source>
        <dbReference type="SAM" id="Phobius"/>
    </source>
</evidence>
<sequence length="345" mass="37859">MSSANPWLQRQRKSDLLETAQRLGLKDVDDLKKVELEQRLDEYLSEHAARFTSDAKLAGYFNSRARIAGSPVKKEVPELKVVRARRHTRAPDEIAATRDDSDEEESGVAQITHAATNALVQTPGRALSLASRIPLPATPADVAHAVDRGTVAVRERVSSLYQESGITETTEKVQESLSSVYSILLAIQAFELYFLRKEVLADRYAFTIPAIKLLHTQDYPVHIPDMFLLLTSSFWSPVLLYVATSVVVPAVFGYFFNLSAANHTHPGRGRARSNQPDYTIDPLTFSIVKALVTFVVYNQGVTFGGLVDELAVARVNSALYGGWKGVVAGAGITGITAIYDAVLKK</sequence>
<evidence type="ECO:0000313" key="2">
    <source>
        <dbReference type="EMBL" id="OIW23654.1"/>
    </source>
</evidence>
<gene>
    <name evidence="2" type="ORF">CONLIGDRAFT_686575</name>
</gene>
<feature type="transmembrane region" description="Helical" evidence="1">
    <location>
        <begin position="278"/>
        <end position="297"/>
    </location>
</feature>
<reference evidence="2 3" key="1">
    <citation type="submission" date="2016-10" db="EMBL/GenBank/DDBJ databases">
        <title>Draft genome sequence of Coniochaeta ligniaria NRRL30616, a lignocellulolytic fungus for bioabatement of inhibitors in plant biomass hydrolysates.</title>
        <authorList>
            <consortium name="DOE Joint Genome Institute"/>
            <person name="Jimenez D.J."/>
            <person name="Hector R.E."/>
            <person name="Riley R."/>
            <person name="Sun H."/>
            <person name="Grigoriev I.V."/>
            <person name="Van Elsas J.D."/>
            <person name="Nichols N.N."/>
        </authorList>
    </citation>
    <scope>NUCLEOTIDE SEQUENCE [LARGE SCALE GENOMIC DNA]</scope>
    <source>
        <strain evidence="2 3">NRRL 30616</strain>
    </source>
</reference>
<proteinExistence type="predicted"/>
<dbReference type="GO" id="GO:0016020">
    <property type="term" value="C:membrane"/>
    <property type="evidence" value="ECO:0007669"/>
    <property type="project" value="TreeGrafter"/>
</dbReference>
<dbReference type="STRING" id="1408157.A0A1J7I826"/>
<dbReference type="EMBL" id="KV875106">
    <property type="protein sequence ID" value="OIW23654.1"/>
    <property type="molecule type" value="Genomic_DNA"/>
</dbReference>
<evidence type="ECO:0000313" key="3">
    <source>
        <dbReference type="Proteomes" id="UP000182658"/>
    </source>
</evidence>
<feature type="transmembrane region" description="Helical" evidence="1">
    <location>
        <begin position="234"/>
        <end position="257"/>
    </location>
</feature>
<dbReference type="InterPro" id="IPR038872">
    <property type="entry name" value="Put_GTT3"/>
</dbReference>
<organism evidence="2 3">
    <name type="scientific">Coniochaeta ligniaria NRRL 30616</name>
    <dbReference type="NCBI Taxonomy" id="1408157"/>
    <lineage>
        <taxon>Eukaryota</taxon>
        <taxon>Fungi</taxon>
        <taxon>Dikarya</taxon>
        <taxon>Ascomycota</taxon>
        <taxon>Pezizomycotina</taxon>
        <taxon>Sordariomycetes</taxon>
        <taxon>Sordariomycetidae</taxon>
        <taxon>Coniochaetales</taxon>
        <taxon>Coniochaetaceae</taxon>
        <taxon>Coniochaeta</taxon>
    </lineage>
</organism>
<dbReference type="Proteomes" id="UP000182658">
    <property type="component" value="Unassembled WGS sequence"/>
</dbReference>
<keyword evidence="1" id="KW-1133">Transmembrane helix</keyword>
<name>A0A1J7I826_9PEZI</name>
<accession>A0A1J7I826</accession>
<feature type="transmembrane region" description="Helical" evidence="1">
    <location>
        <begin position="317"/>
        <end position="339"/>
    </location>
</feature>
<protein>
    <submittedName>
        <fullName evidence="2">Uncharacterized protein</fullName>
    </submittedName>
</protein>
<keyword evidence="1" id="KW-0812">Transmembrane</keyword>